<dbReference type="InterPro" id="IPR052787">
    <property type="entry name" value="MAVS"/>
</dbReference>
<dbReference type="PANTHER" id="PTHR21446:SF6">
    <property type="entry name" value="MITOCHONDRIAL ANTIVIRAL-SIGNALING PROTEIN"/>
    <property type="match status" value="1"/>
</dbReference>
<dbReference type="PANTHER" id="PTHR21446">
    <property type="entry name" value="DUF3504 DOMAIN-CONTAINING PROTEIN"/>
    <property type="match status" value="1"/>
</dbReference>
<feature type="region of interest" description="Disordered" evidence="1">
    <location>
        <begin position="295"/>
        <end position="315"/>
    </location>
</feature>
<accession>A0ABD3VFG8</accession>
<evidence type="ECO:0000313" key="2">
    <source>
        <dbReference type="EMBL" id="KAL3860220.1"/>
    </source>
</evidence>
<reference evidence="2 3" key="1">
    <citation type="submission" date="2024-11" db="EMBL/GenBank/DDBJ databases">
        <title>Chromosome-level genome assembly of the freshwater bivalve Anodonta woodiana.</title>
        <authorList>
            <person name="Chen X."/>
        </authorList>
    </citation>
    <scope>NUCLEOTIDE SEQUENCE [LARGE SCALE GENOMIC DNA]</scope>
    <source>
        <strain evidence="2">MN2024</strain>
        <tissue evidence="2">Gills</tissue>
    </source>
</reference>
<comment type="caution">
    <text evidence="2">The sequence shown here is derived from an EMBL/GenBank/DDBJ whole genome shotgun (WGS) entry which is preliminary data.</text>
</comment>
<dbReference type="Proteomes" id="UP001634394">
    <property type="component" value="Unassembled WGS sequence"/>
</dbReference>
<dbReference type="AlphaFoldDB" id="A0ABD3VFG8"/>
<dbReference type="EMBL" id="JBJQND010000012">
    <property type="protein sequence ID" value="KAL3860220.1"/>
    <property type="molecule type" value="Genomic_DNA"/>
</dbReference>
<gene>
    <name evidence="2" type="ORF">ACJMK2_010375</name>
</gene>
<name>A0ABD3VFG8_SINWO</name>
<feature type="compositionally biased region" description="Basic and acidic residues" evidence="1">
    <location>
        <begin position="305"/>
        <end position="315"/>
    </location>
</feature>
<evidence type="ECO:0000256" key="1">
    <source>
        <dbReference type="SAM" id="MobiDB-lite"/>
    </source>
</evidence>
<protein>
    <recommendedName>
        <fullName evidence="4">DUF3504 domain-containing protein</fullName>
    </recommendedName>
</protein>
<keyword evidence="3" id="KW-1185">Reference proteome</keyword>
<organism evidence="2 3">
    <name type="scientific">Sinanodonta woodiana</name>
    <name type="common">Chinese pond mussel</name>
    <name type="synonym">Anodonta woodiana</name>
    <dbReference type="NCBI Taxonomy" id="1069815"/>
    <lineage>
        <taxon>Eukaryota</taxon>
        <taxon>Metazoa</taxon>
        <taxon>Spiralia</taxon>
        <taxon>Lophotrochozoa</taxon>
        <taxon>Mollusca</taxon>
        <taxon>Bivalvia</taxon>
        <taxon>Autobranchia</taxon>
        <taxon>Heteroconchia</taxon>
        <taxon>Palaeoheterodonta</taxon>
        <taxon>Unionida</taxon>
        <taxon>Unionoidea</taxon>
        <taxon>Unionidae</taxon>
        <taxon>Unioninae</taxon>
        <taxon>Sinanodonta</taxon>
    </lineage>
</organism>
<sequence>MSKFMLQELSTNYQSPNPRLSANDRYTRQIYSMRGSSEIRIKNVNKTAFGQNLYGMPNINYPTLRTMLQPRASMHGDGTALSKRVFNLIPMDAIGSLSGRAPAVAVIPVHSPFRISVDQIPQAVLQRPFQMDNFSQKDSELPRLDVTSVINNPSGYIHSDIIGSNSHSETQLKGELLDGSSGARSNLSLVTNNIPFLVHADNKGSGDLPAQIKSQLLYSLTECKDEVRVLSDSTNFKQESIIPTLLKHNHGTGKTASSPAVFKTEDHMVKVDSGLLNGNSLKQVNLTDCNTFMRLNSPKRKGKTHNVDDTNKKKPRYSDINRDYCNAKSYSDHNELTAIVVKGETYSRFQYLREGYGFKMTVDEFFNHLLSLEESQQCNEKSGNWMQEKGFDPYFEHQSKEHINNMMERFYMEVRTKDGSKYSINSLYQFKHHLNRYLNSSPLNRNITITTDEEFKQSNMILMKVQQELQDKPDNPQIIPNSDLQKLYTTGCLSTKSPVNLSWKVWFEITYFLCSANPKLGQEFQRNCKKHDLVLYEDENGKYFTFSDETLKKHFNSSSEPRMTALSHDPGRCPVRSTLMYLEKLSPRIEFLFQYPRSGTGITHSTWYSAVPIASDRLNCMMKSISKAAGLSQLYYLKSVVHTAEKNNFKLFI</sequence>
<evidence type="ECO:0000313" key="3">
    <source>
        <dbReference type="Proteomes" id="UP001634394"/>
    </source>
</evidence>
<proteinExistence type="predicted"/>
<evidence type="ECO:0008006" key="4">
    <source>
        <dbReference type="Google" id="ProtNLM"/>
    </source>
</evidence>